<gene>
    <name evidence="2" type="ORF">V1264_004371</name>
</gene>
<sequence>MSFTTEERGKASVLHTMDFDIQTTWDKKAVTHEPVRVHLAEDQSGCRLEVHAPFFGSPPAPAAPSGQPCPQLWDYEVVEAFFMNDKHQYVEVELCPHGQHLVLILNGRRNIVQEQLPLLEFKAEISGNRWHGSAVVPASYLPPSVTKFNAFAIHGEGEDRVYEALYPATQHHDTPDFHRLEYFGDIDMSRVSPSLVTATPSDLWNKYPPPSS</sequence>
<evidence type="ECO:0000256" key="1">
    <source>
        <dbReference type="ARBA" id="ARBA00038085"/>
    </source>
</evidence>
<dbReference type="Proteomes" id="UP001374579">
    <property type="component" value="Unassembled WGS sequence"/>
</dbReference>
<dbReference type="PANTHER" id="PTHR31475:SF5">
    <property type="entry name" value="UPF0462 PROTEIN C4ORF33 HOMOLOG"/>
    <property type="match status" value="1"/>
</dbReference>
<keyword evidence="3" id="KW-1185">Reference proteome</keyword>
<comment type="caution">
    <text evidence="2">The sequence shown here is derived from an EMBL/GenBank/DDBJ whole genome shotgun (WGS) entry which is preliminary data.</text>
</comment>
<evidence type="ECO:0000313" key="3">
    <source>
        <dbReference type="Proteomes" id="UP001374579"/>
    </source>
</evidence>
<dbReference type="EMBL" id="JBAMIC010000013">
    <property type="protein sequence ID" value="KAK7097385.1"/>
    <property type="molecule type" value="Genomic_DNA"/>
</dbReference>
<name>A0AAN9G852_9CAEN</name>
<evidence type="ECO:0000313" key="2">
    <source>
        <dbReference type="EMBL" id="KAK7097385.1"/>
    </source>
</evidence>
<proteinExistence type="inferred from homology"/>
<protein>
    <submittedName>
        <fullName evidence="2">Uncharacterized protein</fullName>
    </submittedName>
</protein>
<organism evidence="2 3">
    <name type="scientific">Littorina saxatilis</name>
    <dbReference type="NCBI Taxonomy" id="31220"/>
    <lineage>
        <taxon>Eukaryota</taxon>
        <taxon>Metazoa</taxon>
        <taxon>Spiralia</taxon>
        <taxon>Lophotrochozoa</taxon>
        <taxon>Mollusca</taxon>
        <taxon>Gastropoda</taxon>
        <taxon>Caenogastropoda</taxon>
        <taxon>Littorinimorpha</taxon>
        <taxon>Littorinoidea</taxon>
        <taxon>Littorinidae</taxon>
        <taxon>Littorina</taxon>
    </lineage>
</organism>
<dbReference type="Gene3D" id="2.60.40.1190">
    <property type="match status" value="1"/>
</dbReference>
<comment type="similarity">
    <text evidence="1">Belongs to the UPF0462 family.</text>
</comment>
<reference evidence="2 3" key="1">
    <citation type="submission" date="2024-02" db="EMBL/GenBank/DDBJ databases">
        <title>Chromosome-scale genome assembly of the rough periwinkle Littorina saxatilis.</title>
        <authorList>
            <person name="De Jode A."/>
            <person name="Faria R."/>
            <person name="Formenti G."/>
            <person name="Sims Y."/>
            <person name="Smith T.P."/>
            <person name="Tracey A."/>
            <person name="Wood J.M.D."/>
            <person name="Zagrodzka Z.B."/>
            <person name="Johannesson K."/>
            <person name="Butlin R.K."/>
            <person name="Leder E.H."/>
        </authorList>
    </citation>
    <scope>NUCLEOTIDE SEQUENCE [LARGE SCALE GENOMIC DNA]</scope>
    <source>
        <strain evidence="2">Snail1</strain>
        <tissue evidence="2">Muscle</tissue>
    </source>
</reference>
<dbReference type="PANTHER" id="PTHR31475">
    <property type="entry name" value="UPF0462 PROTEIN"/>
    <property type="match status" value="1"/>
</dbReference>
<dbReference type="AlphaFoldDB" id="A0AAN9G852"/>
<accession>A0AAN9G852</accession>